<feature type="active site" description="Tele-AMP-histidine intermediate" evidence="1">
    <location>
        <position position="99"/>
    </location>
</feature>
<dbReference type="PROSITE" id="PS00892">
    <property type="entry name" value="HIT_1"/>
    <property type="match status" value="1"/>
</dbReference>
<dbReference type="PANTHER" id="PTHR23089">
    <property type="entry name" value="HISTIDINE TRIAD HIT PROTEIN"/>
    <property type="match status" value="1"/>
</dbReference>
<dbReference type="InterPro" id="IPR036265">
    <property type="entry name" value="HIT-like_sf"/>
</dbReference>
<evidence type="ECO:0000259" key="4">
    <source>
        <dbReference type="PROSITE" id="PS51084"/>
    </source>
</evidence>
<dbReference type="InterPro" id="IPR001310">
    <property type="entry name" value="Histidine_triad_HIT"/>
</dbReference>
<evidence type="ECO:0000313" key="6">
    <source>
        <dbReference type="Proteomes" id="UP000027997"/>
    </source>
</evidence>
<dbReference type="Gene3D" id="3.30.428.10">
    <property type="entry name" value="HIT-like"/>
    <property type="match status" value="1"/>
</dbReference>
<evidence type="ECO:0000313" key="5">
    <source>
        <dbReference type="EMBL" id="KEI72799.1"/>
    </source>
</evidence>
<feature type="short sequence motif" description="Histidine triad motif" evidence="2 3">
    <location>
        <begin position="97"/>
        <end position="101"/>
    </location>
</feature>
<proteinExistence type="predicted"/>
<dbReference type="eggNOG" id="COG0537">
    <property type="taxonomic scope" value="Bacteria"/>
</dbReference>
<gene>
    <name evidence="5" type="ORF">GV64_20595</name>
</gene>
<dbReference type="AlphaFoldDB" id="A0A081KF73"/>
<dbReference type="STRING" id="305900.GV64_20595"/>
<dbReference type="SUPFAM" id="SSF54197">
    <property type="entry name" value="HIT-like"/>
    <property type="match status" value="1"/>
</dbReference>
<sequence length="113" mass="12356">MSCLFCKIASGDIPADKVFEDDEVVAFRDINPAAPTHILVIPKKHIATMNDAMAEDQSLLGKMMLVAKDIAAQEGVDDDGFRFALNTNSHGGQSVYHIHLHLLAGRQMQWPPG</sequence>
<comment type="caution">
    <text evidence="5">The sequence shown here is derived from an EMBL/GenBank/DDBJ whole genome shotgun (WGS) entry which is preliminary data.</text>
</comment>
<dbReference type="PROSITE" id="PS51084">
    <property type="entry name" value="HIT_2"/>
    <property type="match status" value="1"/>
</dbReference>
<dbReference type="InterPro" id="IPR019808">
    <property type="entry name" value="Histidine_triad_CS"/>
</dbReference>
<evidence type="ECO:0000256" key="1">
    <source>
        <dbReference type="PIRSR" id="PIRSR601310-1"/>
    </source>
</evidence>
<dbReference type="EMBL" id="JOJP01000001">
    <property type="protein sequence ID" value="KEI72799.1"/>
    <property type="molecule type" value="Genomic_DNA"/>
</dbReference>
<dbReference type="PRINTS" id="PR00332">
    <property type="entry name" value="HISTRIAD"/>
</dbReference>
<accession>A0A081KF73</accession>
<protein>
    <submittedName>
        <fullName evidence="5">Zinc-binding protein</fullName>
    </submittedName>
</protein>
<dbReference type="InterPro" id="IPR011146">
    <property type="entry name" value="HIT-like"/>
</dbReference>
<evidence type="ECO:0000256" key="2">
    <source>
        <dbReference type="PIRSR" id="PIRSR601310-3"/>
    </source>
</evidence>
<feature type="domain" description="HIT" evidence="4">
    <location>
        <begin position="4"/>
        <end position="113"/>
    </location>
</feature>
<dbReference type="RefSeq" id="WP_020581475.1">
    <property type="nucleotide sequence ID" value="NZ_JOJP01000001.1"/>
</dbReference>
<evidence type="ECO:0000256" key="3">
    <source>
        <dbReference type="PROSITE-ProRule" id="PRU00464"/>
    </source>
</evidence>
<dbReference type="Proteomes" id="UP000027997">
    <property type="component" value="Unassembled WGS sequence"/>
</dbReference>
<name>A0A081KF73_9GAMM</name>
<reference evidence="5 6" key="1">
    <citation type="submission" date="2014-06" db="EMBL/GenBank/DDBJ databases">
        <title>Whole Genome Sequences of Three Symbiotic Endozoicomonas Bacteria.</title>
        <authorList>
            <person name="Neave M.J."/>
            <person name="Apprill A."/>
            <person name="Voolstra C.R."/>
        </authorList>
    </citation>
    <scope>NUCLEOTIDE SEQUENCE [LARGE SCALE GENOMIC DNA]</scope>
    <source>
        <strain evidence="5 6">DSM 22380</strain>
    </source>
</reference>
<dbReference type="CDD" id="cd01276">
    <property type="entry name" value="PKCI_related"/>
    <property type="match status" value="1"/>
</dbReference>
<dbReference type="Pfam" id="PF01230">
    <property type="entry name" value="HIT"/>
    <property type="match status" value="1"/>
</dbReference>
<dbReference type="GO" id="GO:0003824">
    <property type="term" value="F:catalytic activity"/>
    <property type="evidence" value="ECO:0007669"/>
    <property type="project" value="InterPro"/>
</dbReference>
<keyword evidence="6" id="KW-1185">Reference proteome</keyword>
<organism evidence="5 6">
    <name type="scientific">Endozoicomonas elysicola</name>
    <dbReference type="NCBI Taxonomy" id="305900"/>
    <lineage>
        <taxon>Bacteria</taxon>
        <taxon>Pseudomonadati</taxon>
        <taxon>Pseudomonadota</taxon>
        <taxon>Gammaproteobacteria</taxon>
        <taxon>Oceanospirillales</taxon>
        <taxon>Endozoicomonadaceae</taxon>
        <taxon>Endozoicomonas</taxon>
    </lineage>
</organism>